<keyword evidence="34" id="KW-1185">Reference proteome</keyword>
<evidence type="ECO:0000256" key="29">
    <source>
        <dbReference type="ARBA" id="ARBA00048561"/>
    </source>
</evidence>
<evidence type="ECO:0000256" key="24">
    <source>
        <dbReference type="ARBA" id="ARBA00023053"/>
    </source>
</evidence>
<evidence type="ECO:0000256" key="27">
    <source>
        <dbReference type="ARBA" id="ARBA00023268"/>
    </source>
</evidence>
<evidence type="ECO:0000256" key="26">
    <source>
        <dbReference type="ARBA" id="ARBA00023167"/>
    </source>
</evidence>
<dbReference type="GO" id="GO:0009085">
    <property type="term" value="P:lysine biosynthetic process"/>
    <property type="evidence" value="ECO:0007669"/>
    <property type="project" value="UniProtKB-KW"/>
</dbReference>
<evidence type="ECO:0000256" key="19">
    <source>
        <dbReference type="ARBA" id="ARBA00022840"/>
    </source>
</evidence>
<comment type="pathway">
    <text evidence="7">Amino-acid biosynthesis; L-threonine biosynthesis; L-threonine from L-aspartate: step 1/5.</text>
</comment>
<dbReference type="FunFam" id="3.30.2130.10:FF:000001">
    <property type="entry name" value="Bifunctional aspartokinase/homoserine dehydrogenase"/>
    <property type="match status" value="1"/>
</dbReference>
<keyword evidence="14" id="KW-0791">Threonine biosynthesis</keyword>
<keyword evidence="13" id="KW-0808">Transferase</keyword>
<feature type="compositionally biased region" description="Low complexity" evidence="31">
    <location>
        <begin position="26"/>
        <end position="37"/>
    </location>
</feature>
<dbReference type="Pfam" id="PF22468">
    <property type="entry name" value="ACT_9"/>
    <property type="match status" value="2"/>
</dbReference>
<keyword evidence="20" id="KW-0521">NADP</keyword>
<dbReference type="EMBL" id="JBJKBG010000006">
    <property type="protein sequence ID" value="KAL3735760.1"/>
    <property type="molecule type" value="Genomic_DNA"/>
</dbReference>
<dbReference type="SUPFAM" id="SSF55347">
    <property type="entry name" value="Glyceraldehyde-3-phosphate dehydrogenase-like, C-terminal domain"/>
    <property type="match status" value="1"/>
</dbReference>
<evidence type="ECO:0000256" key="7">
    <source>
        <dbReference type="ARBA" id="ARBA00005139"/>
    </source>
</evidence>
<evidence type="ECO:0000256" key="20">
    <source>
        <dbReference type="ARBA" id="ARBA00022857"/>
    </source>
</evidence>
<keyword evidence="24" id="KW-0915">Sodium</keyword>
<evidence type="ECO:0000256" key="30">
    <source>
        <dbReference type="ARBA" id="ARBA00048841"/>
    </source>
</evidence>
<evidence type="ECO:0000256" key="6">
    <source>
        <dbReference type="ARBA" id="ARBA00005062"/>
    </source>
</evidence>
<keyword evidence="18" id="KW-0418">Kinase</keyword>
<dbReference type="InterPro" id="IPR002912">
    <property type="entry name" value="ACT_dom"/>
</dbReference>
<dbReference type="InterPro" id="IPR018042">
    <property type="entry name" value="Aspartate_kinase_CS"/>
</dbReference>
<comment type="pathway">
    <text evidence="3">Amino-acid biosynthesis; L-lysine biosynthesis via DAP pathway; (S)-tetrahydrodipicolinate from L-aspartate: step 1/4.</text>
</comment>
<evidence type="ECO:0000256" key="25">
    <source>
        <dbReference type="ARBA" id="ARBA00023154"/>
    </source>
</evidence>
<evidence type="ECO:0000259" key="32">
    <source>
        <dbReference type="PROSITE" id="PS51671"/>
    </source>
</evidence>
<keyword evidence="15" id="KW-0479">Metal-binding</keyword>
<dbReference type="Gene3D" id="3.40.50.720">
    <property type="entry name" value="NAD(P)-binding Rossmann-like Domain"/>
    <property type="match status" value="1"/>
</dbReference>
<proteinExistence type="inferred from homology"/>
<dbReference type="Gene3D" id="3.30.2130.10">
    <property type="entry name" value="VC0802-like"/>
    <property type="match status" value="1"/>
</dbReference>
<evidence type="ECO:0000256" key="1">
    <source>
        <dbReference type="ARBA" id="ARBA00001920"/>
    </source>
</evidence>
<keyword evidence="27" id="KW-0511">Multifunctional enzyme</keyword>
<dbReference type="NCBIfam" id="NF007003">
    <property type="entry name" value="PRK09466.1"/>
    <property type="match status" value="1"/>
</dbReference>
<evidence type="ECO:0000256" key="22">
    <source>
        <dbReference type="ARBA" id="ARBA00023002"/>
    </source>
</evidence>
<dbReference type="InterPro" id="IPR001048">
    <property type="entry name" value="Asp/Glu/Uridylate_kinase"/>
</dbReference>
<comment type="caution">
    <text evidence="33">The sequence shown here is derived from an EMBL/GenBank/DDBJ whole genome shotgun (WGS) entry which is preliminary data.</text>
</comment>
<dbReference type="InterPro" id="IPR019811">
    <property type="entry name" value="HDH_CS"/>
</dbReference>
<dbReference type="PROSITE" id="PS51671">
    <property type="entry name" value="ACT"/>
    <property type="match status" value="2"/>
</dbReference>
<keyword evidence="22" id="KW-0560">Oxidoreductase</keyword>
<keyword evidence="17" id="KW-0547">Nucleotide-binding</keyword>
<feature type="region of interest" description="Disordered" evidence="31">
    <location>
        <begin position="20"/>
        <end position="57"/>
    </location>
</feature>
<dbReference type="AlphaFoldDB" id="A0ABD3K784"/>
<dbReference type="Gene3D" id="1.20.120.1320">
    <property type="entry name" value="Aspartokinase, catalytic domain"/>
    <property type="match status" value="1"/>
</dbReference>
<protein>
    <recommendedName>
        <fullName evidence="32">ACT domain-containing protein</fullName>
    </recommendedName>
</protein>
<dbReference type="SUPFAM" id="SSF51735">
    <property type="entry name" value="NAD(P)-binding Rossmann-fold domains"/>
    <property type="match status" value="1"/>
</dbReference>
<keyword evidence="12" id="KW-0934">Plastid</keyword>
<dbReference type="InterPro" id="IPR045865">
    <property type="entry name" value="ACT-like_dom_sf"/>
</dbReference>
<dbReference type="PANTHER" id="PTHR43070:SF5">
    <property type="entry name" value="HOMOSERINE DEHYDROGENASE"/>
    <property type="match status" value="1"/>
</dbReference>
<keyword evidence="19" id="KW-0067">ATP-binding</keyword>
<keyword evidence="25" id="KW-0457">Lysine biosynthesis</keyword>
<dbReference type="Gene3D" id="3.30.360.10">
    <property type="entry name" value="Dihydrodipicolinate Reductase, domain 2"/>
    <property type="match status" value="1"/>
</dbReference>
<keyword evidence="21" id="KW-0809">Transit peptide</keyword>
<keyword evidence="11" id="KW-0028">Amino-acid biosynthesis</keyword>
<evidence type="ECO:0000256" key="13">
    <source>
        <dbReference type="ARBA" id="ARBA00022679"/>
    </source>
</evidence>
<reference evidence="33 34" key="1">
    <citation type="submission" date="2024-11" db="EMBL/GenBank/DDBJ databases">
        <title>Chromosome-level genome assembly of Eucalyptus globulus Labill. provides insights into its genome evolution.</title>
        <authorList>
            <person name="Li X."/>
        </authorList>
    </citation>
    <scope>NUCLEOTIDE SEQUENCE [LARGE SCALE GENOMIC DNA]</scope>
    <source>
        <strain evidence="33">CL2024</strain>
        <tissue evidence="33">Fresh tender leaves</tissue>
    </source>
</reference>
<comment type="subcellular location">
    <subcellularLocation>
        <location evidence="2">Plastid</location>
        <location evidence="2">Chloroplast</location>
    </subcellularLocation>
</comment>
<dbReference type="NCBIfam" id="NF006959">
    <property type="entry name" value="PRK09436.1"/>
    <property type="match status" value="1"/>
</dbReference>
<evidence type="ECO:0000256" key="17">
    <source>
        <dbReference type="ARBA" id="ARBA00022741"/>
    </source>
</evidence>
<dbReference type="Pfam" id="PF00696">
    <property type="entry name" value="AA_kinase"/>
    <property type="match status" value="1"/>
</dbReference>
<comment type="cofactor">
    <cofactor evidence="1">
        <name>a metal cation</name>
        <dbReference type="ChEBI" id="CHEBI:25213"/>
    </cofactor>
</comment>
<dbReference type="InterPro" id="IPR005106">
    <property type="entry name" value="Asp/hSer_DH_NAD-bd"/>
</dbReference>
<keyword evidence="16" id="KW-0677">Repeat</keyword>
<evidence type="ECO:0000256" key="11">
    <source>
        <dbReference type="ARBA" id="ARBA00022605"/>
    </source>
</evidence>
<comment type="pathway">
    <text evidence="5">Amino-acid biosynthesis; L-threonine biosynthesis; L-threonine from L-aspartate: step 3/5.</text>
</comment>
<dbReference type="PANTHER" id="PTHR43070">
    <property type="match status" value="1"/>
</dbReference>
<dbReference type="SUPFAM" id="SSF53633">
    <property type="entry name" value="Carbamate kinase-like"/>
    <property type="match status" value="1"/>
</dbReference>
<evidence type="ECO:0000256" key="21">
    <source>
        <dbReference type="ARBA" id="ARBA00022946"/>
    </source>
</evidence>
<dbReference type="InterPro" id="IPR041743">
    <property type="entry name" value="AK-HSDH_N"/>
</dbReference>
<dbReference type="GO" id="GO:0004412">
    <property type="term" value="F:homoserine dehydrogenase activity"/>
    <property type="evidence" value="ECO:0007669"/>
    <property type="project" value="UniProtKB-EC"/>
</dbReference>
<dbReference type="GO" id="GO:0005524">
    <property type="term" value="F:ATP binding"/>
    <property type="evidence" value="ECO:0007669"/>
    <property type="project" value="UniProtKB-KW"/>
</dbReference>
<dbReference type="CDD" id="cd04257">
    <property type="entry name" value="AAK_AK-HSDH"/>
    <property type="match status" value="1"/>
</dbReference>
<evidence type="ECO:0000256" key="15">
    <source>
        <dbReference type="ARBA" id="ARBA00022723"/>
    </source>
</evidence>
<evidence type="ECO:0000256" key="18">
    <source>
        <dbReference type="ARBA" id="ARBA00022777"/>
    </source>
</evidence>
<organism evidence="33 34">
    <name type="scientific">Eucalyptus globulus</name>
    <name type="common">Tasmanian blue gum</name>
    <dbReference type="NCBI Taxonomy" id="34317"/>
    <lineage>
        <taxon>Eukaryota</taxon>
        <taxon>Viridiplantae</taxon>
        <taxon>Streptophyta</taxon>
        <taxon>Embryophyta</taxon>
        <taxon>Tracheophyta</taxon>
        <taxon>Spermatophyta</taxon>
        <taxon>Magnoliopsida</taxon>
        <taxon>eudicotyledons</taxon>
        <taxon>Gunneridae</taxon>
        <taxon>Pentapetalae</taxon>
        <taxon>rosids</taxon>
        <taxon>malvids</taxon>
        <taxon>Myrtales</taxon>
        <taxon>Myrtaceae</taxon>
        <taxon>Myrtoideae</taxon>
        <taxon>Eucalypteae</taxon>
        <taxon>Eucalyptus</taxon>
    </lineage>
</organism>
<feature type="compositionally biased region" description="Basic residues" evidence="31">
    <location>
        <begin position="43"/>
        <end position="57"/>
    </location>
</feature>
<evidence type="ECO:0000256" key="12">
    <source>
        <dbReference type="ARBA" id="ARBA00022640"/>
    </source>
</evidence>
<comment type="similarity">
    <text evidence="8">In the C-terminal section; belongs to the homoserine dehydrogenase family.</text>
</comment>
<dbReference type="SUPFAM" id="SSF55021">
    <property type="entry name" value="ACT-like"/>
    <property type="match status" value="2"/>
</dbReference>
<dbReference type="FunFam" id="3.30.360.10:FF:000006">
    <property type="entry name" value="Bifunctional aspartokinase/homoserine dehydrogenase"/>
    <property type="match status" value="1"/>
</dbReference>
<evidence type="ECO:0000256" key="4">
    <source>
        <dbReference type="ARBA" id="ARBA00004986"/>
    </source>
</evidence>
<evidence type="ECO:0000256" key="23">
    <source>
        <dbReference type="ARBA" id="ARBA00023027"/>
    </source>
</evidence>
<feature type="domain" description="ACT" evidence="32">
    <location>
        <begin position="412"/>
        <end position="487"/>
    </location>
</feature>
<dbReference type="GO" id="GO:0009088">
    <property type="term" value="P:threonine biosynthetic process"/>
    <property type="evidence" value="ECO:0007669"/>
    <property type="project" value="UniProtKB-KW"/>
</dbReference>
<name>A0ABD3K784_EUCGL</name>
<comment type="catalytic activity">
    <reaction evidence="30">
        <text>L-homoserine + NADP(+) = L-aspartate 4-semialdehyde + NADPH + H(+)</text>
        <dbReference type="Rhea" id="RHEA:15761"/>
        <dbReference type="ChEBI" id="CHEBI:15378"/>
        <dbReference type="ChEBI" id="CHEBI:57476"/>
        <dbReference type="ChEBI" id="CHEBI:57783"/>
        <dbReference type="ChEBI" id="CHEBI:58349"/>
        <dbReference type="ChEBI" id="CHEBI:537519"/>
        <dbReference type="EC" id="1.1.1.3"/>
    </reaction>
    <physiologicalReaction direction="right-to-left" evidence="30">
        <dbReference type="Rhea" id="RHEA:15763"/>
    </physiologicalReaction>
</comment>
<dbReference type="GO" id="GO:0004072">
    <property type="term" value="F:aspartate kinase activity"/>
    <property type="evidence" value="ECO:0007669"/>
    <property type="project" value="UniProtKB-EC"/>
</dbReference>
<dbReference type="InterPro" id="IPR036393">
    <property type="entry name" value="AceGlu_kinase-like_sf"/>
</dbReference>
<evidence type="ECO:0000256" key="14">
    <source>
        <dbReference type="ARBA" id="ARBA00022697"/>
    </source>
</evidence>
<dbReference type="InterPro" id="IPR011147">
    <property type="entry name" value="Bifunc_Aspkin/hSer_DH"/>
</dbReference>
<dbReference type="InterPro" id="IPR036291">
    <property type="entry name" value="NAD(P)-bd_dom_sf"/>
</dbReference>
<dbReference type="InterPro" id="IPR054352">
    <property type="entry name" value="ACT_Aspartokinase"/>
</dbReference>
<evidence type="ECO:0000256" key="16">
    <source>
        <dbReference type="ARBA" id="ARBA00022737"/>
    </source>
</evidence>
<keyword evidence="26" id="KW-0486">Methionine biosynthesis</keyword>
<dbReference type="GO" id="GO:0009086">
    <property type="term" value="P:methionine biosynthetic process"/>
    <property type="evidence" value="ECO:0007669"/>
    <property type="project" value="UniProtKB-KW"/>
</dbReference>
<dbReference type="Pfam" id="PF03447">
    <property type="entry name" value="NAD_binding_3"/>
    <property type="match status" value="1"/>
</dbReference>
<evidence type="ECO:0000313" key="34">
    <source>
        <dbReference type="Proteomes" id="UP001634007"/>
    </source>
</evidence>
<evidence type="ECO:0000256" key="9">
    <source>
        <dbReference type="ARBA" id="ARBA00010046"/>
    </source>
</evidence>
<dbReference type="InterPro" id="IPR001341">
    <property type="entry name" value="Asp_kinase"/>
</dbReference>
<keyword evidence="10" id="KW-0150">Chloroplast</keyword>
<accession>A0ABD3K784</accession>
<dbReference type="CDD" id="cd04921">
    <property type="entry name" value="ACT_AKi-HSDH-ThrA-like_1"/>
    <property type="match status" value="1"/>
</dbReference>
<dbReference type="GO" id="GO:0046872">
    <property type="term" value="F:metal ion binding"/>
    <property type="evidence" value="ECO:0007669"/>
    <property type="project" value="UniProtKB-KW"/>
</dbReference>
<dbReference type="InterPro" id="IPR001342">
    <property type="entry name" value="HDH_cat"/>
</dbReference>
<dbReference type="CDD" id="cd04922">
    <property type="entry name" value="ACT_AKi-HSDH-ThrA_2"/>
    <property type="match status" value="1"/>
</dbReference>
<comment type="catalytic activity">
    <reaction evidence="29">
        <text>L-aspartate + ATP = 4-phospho-L-aspartate + ADP</text>
        <dbReference type="Rhea" id="RHEA:23776"/>
        <dbReference type="ChEBI" id="CHEBI:29991"/>
        <dbReference type="ChEBI" id="CHEBI:30616"/>
        <dbReference type="ChEBI" id="CHEBI:57535"/>
        <dbReference type="ChEBI" id="CHEBI:456216"/>
        <dbReference type="EC" id="2.7.2.4"/>
    </reaction>
    <physiologicalReaction direction="left-to-right" evidence="29">
        <dbReference type="Rhea" id="RHEA:23777"/>
    </physiologicalReaction>
</comment>
<comment type="function">
    <text evidence="28">Bifunctional aspartate kinase and homoserine dehydrogenase that catalyzes the first and the third steps toward the synthesis of lysine, methionine and threonine from aspartate.</text>
</comment>
<evidence type="ECO:0000313" key="33">
    <source>
        <dbReference type="EMBL" id="KAL3735760.1"/>
    </source>
</evidence>
<dbReference type="Pfam" id="PF00742">
    <property type="entry name" value="Homoserine_dh"/>
    <property type="match status" value="1"/>
</dbReference>
<dbReference type="Gene3D" id="3.40.1160.10">
    <property type="entry name" value="Acetylglutamate kinase-like"/>
    <property type="match status" value="1"/>
</dbReference>
<comment type="pathway">
    <text evidence="4">Amino-acid biosynthesis; L-methionine biosynthesis via de novo pathway; L-homoserine from L-aspartate: step 1/3.</text>
</comment>
<evidence type="ECO:0000256" key="3">
    <source>
        <dbReference type="ARBA" id="ARBA00004766"/>
    </source>
</evidence>
<gene>
    <name evidence="33" type="ORF">ACJRO7_024827</name>
</gene>
<dbReference type="NCBIfam" id="TIGR00657">
    <property type="entry name" value="asp_kinases"/>
    <property type="match status" value="1"/>
</dbReference>
<dbReference type="PROSITE" id="PS00324">
    <property type="entry name" value="ASPARTOKINASE"/>
    <property type="match status" value="1"/>
</dbReference>
<dbReference type="InterPro" id="IPR042199">
    <property type="entry name" value="AsparK_Bifunc_asparK/hSer_DH"/>
</dbReference>
<evidence type="ECO:0000256" key="8">
    <source>
        <dbReference type="ARBA" id="ARBA00007952"/>
    </source>
</evidence>
<dbReference type="FunFam" id="3.40.1160.10:FF:000017">
    <property type="entry name" value="Bifunctional aspartokinase/homoserine dehydrogenase"/>
    <property type="match status" value="1"/>
</dbReference>
<sequence length="916" mass="100061">MASLSASISCRPPRVALGEAGEATGRSHFPPSRRSLPSPLPRSRARRVGVVPSHRRRDLSKTIHASVTDVTVDMAAEEVQLPKGETWSVHKFGGTCVGNSQRIKNVANIIMKDDSERKLVVVSAMSKVTDMMYDLIDKAQSRDDTYVFALDNVLEKHRSTALDLLEGNDLANFLSQLDGDISNLKAMLRAIYIAGHATESFTDFVVGHGELWSAQLLSSVIKKNGVDCKWMDTREVLIVSPTNSNQVDPDFPASEQKLEKWYSQNPSKTIIATGFIASTPYNIPTTLKRDGSDFSAAIMGSLLRAGQVTIWTDVDGVYSADPRKVGEAVILKTLSYQEAWEMSYFGANVLHPRTIIPVMRYDIPIVIRNIFNLSAPGTKICRPSVSEDEDSHKLESYVKGFATIDNLALVNVEGTGMAGVPGTASAIFGAVKDVGANVIMISQASSEHSVCFAVPEKEVEAVAEALQSRFRQALDAGRLSKVQVISNCSILAAVGQKMASTPGVSATLFNALAKANINVRAIAQGCSEYNITVVVMREDCIRALRAVHSRFYLSRTTIAMGIIGPGLIGSTLLEQLRDQAAVLKEEFNIDLRVMGITGSRSMLLSEAGVDLSKWKELLKEEGEVANLEKFIQHVHGNGFIPNTVLVDCTADSVVAGHYYNWLRRGIHVITPNKKANSGPLDQYLKLRALQRQSYTHYFYEATVGAGLPIVSTLRGLLETGDRILRIEGIFSGTLSYIFNNFIGKRSFSEVVAEAKQAGFTEPDPRDDLSGTDVQRKVIILARESGMKLELSDIPVDNLVPEPLRTSASAEEFMEKLPQFDQEWTNKLQEAEAAGEVLRFVGVVDLLKQRGAVELRTYKKDHAFAQLSGTDNIIAFTTTRYKEQPLIVRGPGAGAQVTAGGIFSDILRLASYLGAPS</sequence>
<dbReference type="Proteomes" id="UP001634007">
    <property type="component" value="Unassembled WGS sequence"/>
</dbReference>
<feature type="domain" description="ACT" evidence="32">
    <location>
        <begin position="493"/>
        <end position="570"/>
    </location>
</feature>
<evidence type="ECO:0000256" key="2">
    <source>
        <dbReference type="ARBA" id="ARBA00004229"/>
    </source>
</evidence>
<dbReference type="PROSITE" id="PS01042">
    <property type="entry name" value="HOMOSER_DHGENASE"/>
    <property type="match status" value="1"/>
</dbReference>
<evidence type="ECO:0000256" key="28">
    <source>
        <dbReference type="ARBA" id="ARBA00044938"/>
    </source>
</evidence>
<comment type="similarity">
    <text evidence="9">In the N-terminal section; belongs to the aspartokinase family.</text>
</comment>
<evidence type="ECO:0000256" key="31">
    <source>
        <dbReference type="SAM" id="MobiDB-lite"/>
    </source>
</evidence>
<comment type="pathway">
    <text evidence="6">Amino-acid biosynthesis; L-methionine biosynthesis via de novo pathway; L-homoserine from L-aspartate: step 3/3.</text>
</comment>
<evidence type="ECO:0000256" key="5">
    <source>
        <dbReference type="ARBA" id="ARBA00005056"/>
    </source>
</evidence>
<evidence type="ECO:0000256" key="10">
    <source>
        <dbReference type="ARBA" id="ARBA00022528"/>
    </source>
</evidence>
<dbReference type="FunFam" id="3.40.50.720:FF:000083">
    <property type="entry name" value="Bifunctional aspartokinase/homoserine dehydrogenase"/>
    <property type="match status" value="1"/>
</dbReference>
<keyword evidence="23" id="KW-0520">NAD</keyword>
<dbReference type="GO" id="GO:0009507">
    <property type="term" value="C:chloroplast"/>
    <property type="evidence" value="ECO:0007669"/>
    <property type="project" value="UniProtKB-SubCell"/>
</dbReference>